<gene>
    <name evidence="3" type="ORF">PNOK_0578000</name>
</gene>
<evidence type="ECO:0000313" key="3">
    <source>
        <dbReference type="EMBL" id="PAV18937.1"/>
    </source>
</evidence>
<feature type="compositionally biased region" description="Polar residues" evidence="2">
    <location>
        <begin position="295"/>
        <end position="310"/>
    </location>
</feature>
<feature type="compositionally biased region" description="Pro residues" evidence="2">
    <location>
        <begin position="404"/>
        <end position="419"/>
    </location>
</feature>
<dbReference type="EMBL" id="NBII01000005">
    <property type="protein sequence ID" value="PAV18937.1"/>
    <property type="molecule type" value="Genomic_DNA"/>
</dbReference>
<dbReference type="InParanoid" id="A0A286UH76"/>
<dbReference type="Proteomes" id="UP000217199">
    <property type="component" value="Unassembled WGS sequence"/>
</dbReference>
<accession>A0A286UH76</accession>
<evidence type="ECO:0000313" key="4">
    <source>
        <dbReference type="Proteomes" id="UP000217199"/>
    </source>
</evidence>
<feature type="compositionally biased region" description="Low complexity" evidence="2">
    <location>
        <begin position="420"/>
        <end position="429"/>
    </location>
</feature>
<name>A0A286UH76_9AGAM</name>
<proteinExistence type="predicted"/>
<feature type="region of interest" description="Disordered" evidence="2">
    <location>
        <begin position="505"/>
        <end position="562"/>
    </location>
</feature>
<keyword evidence="1" id="KW-0175">Coiled coil</keyword>
<evidence type="ECO:0000256" key="2">
    <source>
        <dbReference type="SAM" id="MobiDB-lite"/>
    </source>
</evidence>
<feature type="compositionally biased region" description="Acidic residues" evidence="2">
    <location>
        <begin position="132"/>
        <end position="142"/>
    </location>
</feature>
<feature type="compositionally biased region" description="Basic residues" evidence="2">
    <location>
        <begin position="357"/>
        <end position="369"/>
    </location>
</feature>
<feature type="region of interest" description="Disordered" evidence="2">
    <location>
        <begin position="295"/>
        <end position="436"/>
    </location>
</feature>
<protein>
    <submittedName>
        <fullName evidence="3">Uncharacterized protein</fullName>
    </submittedName>
</protein>
<sequence>MSSSSNDRDPINTPAKYKEVLNCLVDEIWHPPSPNDKTARTAWSNRQQTRLMKIHFPEDMKRNLIPKPFEDIDEFLIDSARLVSLAGYPEFYDKWPKHLGELIRRSWQSGKTYQKMARLAPKHSDMTPSIISEDDDSDDSEEFPNTLRNITPENLSDSDDMLVDDPDDNTTDESDEETEEVTSPDSSSQRQSGKKPYKQSTKVFDCVLVPSPRGMLYSKGPSKENKTHNFKLANPKDYRKGDCQRIPPCKECGRRGLDCFSPSSEPIRCRRCTRTRSGYVYCCYAKTRILSQTASGNTNETPNTADNAATVSCPPRILNTRPDPAKLSTVRARTRHSLGSSRHLSRRSVSLSEQTTRRRLRLLRKRPKSSIRPTIPVRSKTPGKSLDKAQNTASRPVSLSNRLPSPPPPVPESFGPSPPEIISLLSSPLSEPPRSPIQDLSILSPLAPDQILVDISETQVLPTVVPPVHPDLAEFLQYTPHQHISHPIEDPVPTSTGFEIDYKISGSKESSRRSPASAVRPPSIATNSLSDPAPRIHSNSLPSRGSGSQAEISPPHDQQQSKDWLQKFDILSKNLDNLTTSHAAVTAQAGTNYLDLHKKLADHARQIEELKNTMQAILKALYPAISNILVHHKPHSLISLPPPSPF</sequence>
<feature type="compositionally biased region" description="Acidic residues" evidence="2">
    <location>
        <begin position="156"/>
        <end position="182"/>
    </location>
</feature>
<dbReference type="AlphaFoldDB" id="A0A286UH76"/>
<keyword evidence="4" id="KW-1185">Reference proteome</keyword>
<reference evidence="3 4" key="1">
    <citation type="journal article" date="2017" name="Mol. Ecol.">
        <title>Comparative and population genomic landscape of Phellinus noxius: A hypervariable fungus causing root rot in trees.</title>
        <authorList>
            <person name="Chung C.L."/>
            <person name="Lee T.J."/>
            <person name="Akiba M."/>
            <person name="Lee H.H."/>
            <person name="Kuo T.H."/>
            <person name="Liu D."/>
            <person name="Ke H.M."/>
            <person name="Yokoi T."/>
            <person name="Roa M.B."/>
            <person name="Lu M.J."/>
            <person name="Chang Y.Y."/>
            <person name="Ann P.J."/>
            <person name="Tsai J.N."/>
            <person name="Chen C.Y."/>
            <person name="Tzean S.S."/>
            <person name="Ota Y."/>
            <person name="Hattori T."/>
            <person name="Sahashi N."/>
            <person name="Liou R.F."/>
            <person name="Kikuchi T."/>
            <person name="Tsai I.J."/>
        </authorList>
    </citation>
    <scope>NUCLEOTIDE SEQUENCE [LARGE SCALE GENOMIC DNA]</scope>
    <source>
        <strain evidence="3 4">FFPRI411160</strain>
    </source>
</reference>
<organism evidence="3 4">
    <name type="scientific">Pyrrhoderma noxium</name>
    <dbReference type="NCBI Taxonomy" id="2282107"/>
    <lineage>
        <taxon>Eukaryota</taxon>
        <taxon>Fungi</taxon>
        <taxon>Dikarya</taxon>
        <taxon>Basidiomycota</taxon>
        <taxon>Agaricomycotina</taxon>
        <taxon>Agaricomycetes</taxon>
        <taxon>Hymenochaetales</taxon>
        <taxon>Hymenochaetaceae</taxon>
        <taxon>Pyrrhoderma</taxon>
    </lineage>
</organism>
<feature type="compositionally biased region" description="Low complexity" evidence="2">
    <location>
        <begin position="337"/>
        <end position="352"/>
    </location>
</feature>
<feature type="coiled-coil region" evidence="1">
    <location>
        <begin position="593"/>
        <end position="620"/>
    </location>
</feature>
<feature type="compositionally biased region" description="Low complexity" evidence="2">
    <location>
        <begin position="513"/>
        <end position="525"/>
    </location>
</feature>
<feature type="compositionally biased region" description="Polar residues" evidence="2">
    <location>
        <begin position="537"/>
        <end position="562"/>
    </location>
</feature>
<feature type="compositionally biased region" description="Low complexity" evidence="2">
    <location>
        <begin position="394"/>
        <end position="403"/>
    </location>
</feature>
<feature type="region of interest" description="Disordered" evidence="2">
    <location>
        <begin position="118"/>
        <end position="198"/>
    </location>
</feature>
<evidence type="ECO:0000256" key="1">
    <source>
        <dbReference type="SAM" id="Coils"/>
    </source>
</evidence>
<comment type="caution">
    <text evidence="3">The sequence shown here is derived from an EMBL/GenBank/DDBJ whole genome shotgun (WGS) entry which is preliminary data.</text>
</comment>